<dbReference type="AlphaFoldDB" id="Q5ZW18"/>
<dbReference type="EMBL" id="AE017354">
    <property type="protein sequence ID" value="AAU27353.1"/>
    <property type="molecule type" value="Genomic_DNA"/>
</dbReference>
<evidence type="ECO:0000313" key="1">
    <source>
        <dbReference type="EMBL" id="AAU27353.1"/>
    </source>
</evidence>
<reference evidence="1 2" key="1">
    <citation type="journal article" date="2004" name="Science">
        <title>The genomic sequence of the accidental pathogen Legionella pneumophila.</title>
        <authorList>
            <person name="Chien M."/>
            <person name="Morozova I."/>
            <person name="Shi S."/>
            <person name="Sheng H."/>
            <person name="Chen J."/>
            <person name="Gomez S.M."/>
            <person name="Asamani G."/>
            <person name="Hill K."/>
            <person name="Nuara J."/>
            <person name="Feder M."/>
            <person name="Rineer J."/>
            <person name="Greenberg J.J."/>
            <person name="Steshenko V."/>
            <person name="Park S.H."/>
            <person name="Zhao B."/>
            <person name="Teplitskaya E."/>
            <person name="Edwards J.R."/>
            <person name="Pampou S."/>
            <person name="Georghiou A."/>
            <person name="Chou I.C."/>
            <person name="Iannuccilli W."/>
            <person name="Ulz M.E."/>
            <person name="Kim D.H."/>
            <person name="Geringer-Sameth A."/>
            <person name="Goldsberry C."/>
            <person name="Morozov P."/>
            <person name="Fischer S.G."/>
            <person name="Segal G."/>
            <person name="Qu X."/>
            <person name="Rzhetsky A."/>
            <person name="Zhang P."/>
            <person name="Cayanis E."/>
            <person name="De Jong P.J."/>
            <person name="Ju J."/>
            <person name="Kalachikov S."/>
            <person name="Shuman H.A."/>
            <person name="Russo J.J."/>
        </authorList>
    </citation>
    <scope>NUCLEOTIDE SEQUENCE [LARGE SCALE GENOMIC DNA]</scope>
    <source>
        <strain evidence="2">Philadelphia 1 / ATCC 33152 / DSM 7513</strain>
    </source>
</reference>
<dbReference type="HOGENOM" id="CLU_405328_0_0_6"/>
<accession>Q5ZW18</accession>
<proteinExistence type="predicted"/>
<sequence>MIMFLVSIECWQMYITRGSLMNNYITKKEQEITMFSNRGSGLKPKTCNQKLTLHHAQEVAKNKNGKCLSEKYKNVDTKLKWECEFGHQWEATLYNVRKIGSWCPECAGVAKLTLDEMKQLAERKKGKCLSNAYINSDSKLTWECEFGHQWDALPNSIKNKKSWCPECAERKKLTISQMKELAISKGGKCLSASYKNNRSKLKWECEFGHQWNASPSSILNGNSWCPDCAGNVKQTIEAMRELARNRNGECLSVEYTNSHSKLTWQCHLGHQWEATPSDIKNGKWCRHCYKSKRKGENAIRCFFEKIFNKKFPSSRPLWLMYEGGRLELDGYCEELQIAFEYQGQYHFDKTAYWYPDKSISFERRQLIDEYKRKTCEENKVLLIEINELNPRSNPDKWKDTIKRILISKDIAIPSNYDAIPFGAVEYHSSGNYTQEAYEIAKLNLGMCHSENILYKEQLVEWECHLGHRWSASLSQVILRNTWCPSCARRKKLTIKQMQALAKLKGGKCLSTEYINARTELLWECSEGHRWLAIPSSIKNNDSWCLECSGSKKLTIDNMKELAKKRNGECLSDQYNGNKVNLIWKCNLGHIWQATPSSIKNRGAWCPVCGGSNKLTIEQMQELAKLKGGKCLSTVYVNARTKLLWECSAGHQWLAIPDKIKNIGRWCKECKKSKSTIIS</sequence>
<keyword evidence="2" id="KW-1185">Reference proteome</keyword>
<evidence type="ECO:0008006" key="3">
    <source>
        <dbReference type="Google" id="ProtNLM"/>
    </source>
</evidence>
<dbReference type="Proteomes" id="UP000000609">
    <property type="component" value="Chromosome"/>
</dbReference>
<evidence type="ECO:0000313" key="2">
    <source>
        <dbReference type="Proteomes" id="UP000000609"/>
    </source>
</evidence>
<name>Q5ZW18_LEGPH</name>
<dbReference type="STRING" id="272624.lpg1269"/>
<gene>
    <name evidence="1" type="ordered locus">lpg1269</name>
</gene>
<organism evidence="1 2">
    <name type="scientific">Legionella pneumophila subsp. pneumophila (strain Philadelphia 1 / ATCC 33152 / DSM 7513)</name>
    <dbReference type="NCBI Taxonomy" id="272624"/>
    <lineage>
        <taxon>Bacteria</taxon>
        <taxon>Pseudomonadati</taxon>
        <taxon>Pseudomonadota</taxon>
        <taxon>Gammaproteobacteria</taxon>
        <taxon>Legionellales</taxon>
        <taxon>Legionellaceae</taxon>
        <taxon>Legionella</taxon>
    </lineage>
</organism>
<dbReference type="PATRIC" id="fig|272624.6.peg.1338"/>
<dbReference type="eggNOG" id="COG0553">
    <property type="taxonomic scope" value="Bacteria"/>
</dbReference>
<protein>
    <recommendedName>
        <fullName evidence="3">Zinc-ribbon domain-containing protein</fullName>
    </recommendedName>
</protein>
<dbReference type="PaxDb" id="272624-lpg1269"/>
<dbReference type="KEGG" id="lpn:lpg1269"/>
<dbReference type="Gene3D" id="3.40.960.10">
    <property type="entry name" value="VSR Endonuclease"/>
    <property type="match status" value="1"/>
</dbReference>
<dbReference type="OrthoDB" id="3196679at2"/>